<dbReference type="Proteomes" id="UP000077069">
    <property type="component" value="Unassembled WGS sequence"/>
</dbReference>
<accession>A0A177CBU5</accession>
<dbReference type="EMBL" id="KV441554">
    <property type="protein sequence ID" value="OAG04228.1"/>
    <property type="molecule type" value="Genomic_DNA"/>
</dbReference>
<gene>
    <name evidence="1" type="ORF">CC84DRAFT_1197684</name>
</gene>
<dbReference type="GeneID" id="28765022"/>
<name>A0A177CBU5_9PLEO</name>
<dbReference type="OrthoDB" id="449487at2759"/>
<dbReference type="SUPFAM" id="SSF56281">
    <property type="entry name" value="Metallo-hydrolase/oxidoreductase"/>
    <property type="match status" value="1"/>
</dbReference>
<evidence type="ECO:0000313" key="2">
    <source>
        <dbReference type="Proteomes" id="UP000077069"/>
    </source>
</evidence>
<dbReference type="AlphaFoldDB" id="A0A177CBU5"/>
<protein>
    <recommendedName>
        <fullName evidence="3">Metallo-beta-lactamase domain-containing protein</fullName>
    </recommendedName>
</protein>
<organism evidence="1 2">
    <name type="scientific">Paraphaeosphaeria sporulosa</name>
    <dbReference type="NCBI Taxonomy" id="1460663"/>
    <lineage>
        <taxon>Eukaryota</taxon>
        <taxon>Fungi</taxon>
        <taxon>Dikarya</taxon>
        <taxon>Ascomycota</taxon>
        <taxon>Pezizomycotina</taxon>
        <taxon>Dothideomycetes</taxon>
        <taxon>Pleosporomycetidae</taxon>
        <taxon>Pleosporales</taxon>
        <taxon>Massarineae</taxon>
        <taxon>Didymosphaeriaceae</taxon>
        <taxon>Paraphaeosphaeria</taxon>
    </lineage>
</organism>
<dbReference type="InterPro" id="IPR036866">
    <property type="entry name" value="RibonucZ/Hydroxyglut_hydro"/>
</dbReference>
<evidence type="ECO:0000313" key="1">
    <source>
        <dbReference type="EMBL" id="OAG04228.1"/>
    </source>
</evidence>
<evidence type="ECO:0008006" key="3">
    <source>
        <dbReference type="Google" id="ProtNLM"/>
    </source>
</evidence>
<proteinExistence type="predicted"/>
<dbReference type="InParanoid" id="A0A177CBU5"/>
<dbReference type="RefSeq" id="XP_018034593.1">
    <property type="nucleotide sequence ID" value="XM_018181536.1"/>
</dbReference>
<keyword evidence="2" id="KW-1185">Reference proteome</keyword>
<dbReference type="Gene3D" id="3.60.15.10">
    <property type="entry name" value="Ribonuclease Z/Hydroxyacylglutathione hydrolase-like"/>
    <property type="match status" value="1"/>
</dbReference>
<reference evidence="1 2" key="1">
    <citation type="submission" date="2016-05" db="EMBL/GenBank/DDBJ databases">
        <title>Comparative analysis of secretome profiles of manganese(II)-oxidizing ascomycete fungi.</title>
        <authorList>
            <consortium name="DOE Joint Genome Institute"/>
            <person name="Zeiner C.A."/>
            <person name="Purvine S.O."/>
            <person name="Zink E.M."/>
            <person name="Wu S."/>
            <person name="Pasa-Tolic L."/>
            <person name="Chaput D.L."/>
            <person name="Haridas S."/>
            <person name="Grigoriev I.V."/>
            <person name="Santelli C.M."/>
            <person name="Hansel C.M."/>
        </authorList>
    </citation>
    <scope>NUCLEOTIDE SEQUENCE [LARGE SCALE GENOMIC DNA]</scope>
    <source>
        <strain evidence="1 2">AP3s5-JAC2a</strain>
    </source>
</reference>
<sequence length="288" mass="31687">MRHTFISSVIGRTTSASAQNIAVSTYAPLPSNASSPPINKSTSYRLETFMEGICMVTDGIYYNIFFVKCCSVIVIDAPPTIGTNLLRAICNITSLPISQVMYSHSHIGHIGGAFFSSSSFGSLKIDTFIGHNETAERFAAVQDYQHQPYPTVTFSDLYTLNVCNQTLQLDYLGLNHEPGNIVTYAPYQKVFTPREYVQDLFNTCLAALTASGQPDDNGTNTLSNEVTLRGVVKANPNNAWREGVVNETIGQWNDALYDMNVYGLSHAQTLSEAVRVDWGIQRPYGVVN</sequence>